<keyword evidence="1" id="KW-0472">Membrane</keyword>
<dbReference type="GO" id="GO:0042765">
    <property type="term" value="C:GPI-anchor transamidase complex"/>
    <property type="evidence" value="ECO:0007669"/>
    <property type="project" value="InterPro"/>
</dbReference>
<keyword evidence="3" id="KW-1185">Reference proteome</keyword>
<feature type="transmembrane region" description="Helical" evidence="1">
    <location>
        <begin position="368"/>
        <end position="388"/>
    </location>
</feature>
<dbReference type="PANTHER" id="PTHR13304:SF0">
    <property type="entry name" value="GLYCOSYLPHOSPHATIDYLINOSITOL ANCHOR ATTACHMENT 1 PROTEIN"/>
    <property type="match status" value="1"/>
</dbReference>
<keyword evidence="1" id="KW-1133">Transmembrane helix</keyword>
<evidence type="ECO:0000313" key="3">
    <source>
        <dbReference type="Proteomes" id="UP000835052"/>
    </source>
</evidence>
<sequence length="639" mass="71189">MAIRLFLPKGTTKGPAFLDKILRLRKTLYPLLIMASLYYAKIVLSPENMELTRVSEHALMPGLVTSRFDRPGLTMQLANDLKKLNGSKTQQKFVCDFFRELGVNCHEQKWSVDLPSEKLEGRNAYAWVRAPRATGVEAMLVAVRLGSSDSRIAALSHVLSFASYANEQVYWARDIVFVFVDGASKMEAIVGFDAFLSSYHLVKNPAVAADPLHEDGGFLIAATVYEMAPKQKDAKKCVLSAKLNGINGQQPNLDLFNSAVRIMNREHHSCDMQIYGISSNRGLRESSRWLLPIRALYTQAFVSDEGLHSVMGKYGLQGLTIGLAHSFNPTQAAQFMEAMARTLNNALERLHQSYFMYILGDDSHFSSIGFYIPIIILLIVPLLIKAYYEWTEMGGFELPPHVPVAHVFGAALFLWSRWCLENFKSRAALASIPNFPYFDFVDASRRTENVIFEFDMSLVITLVFIVPWGTFMRRMGKVSSDGAASLRMFIVLEAALVLGALSLLNFGLAFSVAVLAVPTFLLATKRSTQSSENLVRGLPLVLCHPLFLASVFLSVVRPLFYKNTKPFDVDTIPELTSQMLREHVLLGSHGFALFALFAVPLSNLCFTVATINCSGLVKADRKLSEEEMESKNVVAKTTE</sequence>
<evidence type="ECO:0000313" key="2">
    <source>
        <dbReference type="EMBL" id="CAD6184328.1"/>
    </source>
</evidence>
<feature type="transmembrane region" description="Helical" evidence="1">
    <location>
        <begin position="591"/>
        <end position="613"/>
    </location>
</feature>
<dbReference type="PANTHER" id="PTHR13304">
    <property type="entry name" value="GLYCOSYLPHOSPHATIDYLINOSITOL ANCHOR ATTACHMENT 1 PROTEIN"/>
    <property type="match status" value="1"/>
</dbReference>
<dbReference type="InterPro" id="IPR007246">
    <property type="entry name" value="Gaa1"/>
</dbReference>
<feature type="transmembrane region" description="Helical" evidence="1">
    <location>
        <begin position="489"/>
        <end position="522"/>
    </location>
</feature>
<proteinExistence type="predicted"/>
<keyword evidence="1" id="KW-0812">Transmembrane</keyword>
<evidence type="ECO:0000256" key="1">
    <source>
        <dbReference type="SAM" id="Phobius"/>
    </source>
</evidence>
<gene>
    <name evidence="2" type="ORF">CAUJ_LOCUS247</name>
</gene>
<organism evidence="2 3">
    <name type="scientific">Caenorhabditis auriculariae</name>
    <dbReference type="NCBI Taxonomy" id="2777116"/>
    <lineage>
        <taxon>Eukaryota</taxon>
        <taxon>Metazoa</taxon>
        <taxon>Ecdysozoa</taxon>
        <taxon>Nematoda</taxon>
        <taxon>Chromadorea</taxon>
        <taxon>Rhabditida</taxon>
        <taxon>Rhabditina</taxon>
        <taxon>Rhabditomorpha</taxon>
        <taxon>Rhabditoidea</taxon>
        <taxon>Rhabditidae</taxon>
        <taxon>Peloderinae</taxon>
        <taxon>Caenorhabditis</taxon>
    </lineage>
</organism>
<name>A0A8S1GN63_9PELO</name>
<dbReference type="GO" id="GO:0016255">
    <property type="term" value="P:attachment of GPI anchor to protein"/>
    <property type="evidence" value="ECO:0007669"/>
    <property type="project" value="TreeGrafter"/>
</dbReference>
<dbReference type="EMBL" id="CAJGYM010000001">
    <property type="protein sequence ID" value="CAD6184328.1"/>
    <property type="molecule type" value="Genomic_DNA"/>
</dbReference>
<dbReference type="Pfam" id="PF04114">
    <property type="entry name" value="Gaa1"/>
    <property type="match status" value="1"/>
</dbReference>
<dbReference type="AlphaFoldDB" id="A0A8S1GN63"/>
<accession>A0A8S1GN63</accession>
<feature type="transmembrane region" description="Helical" evidence="1">
    <location>
        <begin position="534"/>
        <end position="556"/>
    </location>
</feature>
<protein>
    <submittedName>
        <fullName evidence="2">Uncharacterized protein</fullName>
    </submittedName>
</protein>
<reference evidence="2" key="1">
    <citation type="submission" date="2020-10" db="EMBL/GenBank/DDBJ databases">
        <authorList>
            <person name="Kikuchi T."/>
        </authorList>
    </citation>
    <scope>NUCLEOTIDE SEQUENCE</scope>
    <source>
        <strain evidence="2">NKZ352</strain>
    </source>
</reference>
<feature type="transmembrane region" description="Helical" evidence="1">
    <location>
        <begin position="450"/>
        <end position="469"/>
    </location>
</feature>
<dbReference type="Proteomes" id="UP000835052">
    <property type="component" value="Unassembled WGS sequence"/>
</dbReference>
<dbReference type="OrthoDB" id="445301at2759"/>
<comment type="caution">
    <text evidence="2">The sequence shown here is derived from an EMBL/GenBank/DDBJ whole genome shotgun (WGS) entry which is preliminary data.</text>
</comment>